<accession>A0A9D2DTS4</accession>
<dbReference type="PANTHER" id="PTHR42756">
    <property type="entry name" value="TRANSCRIPTIONAL REGULATOR, MARR"/>
    <property type="match status" value="1"/>
</dbReference>
<keyword evidence="2" id="KW-0238">DNA-binding</keyword>
<keyword evidence="1" id="KW-0805">Transcription regulation</keyword>
<dbReference type="GO" id="GO:0003700">
    <property type="term" value="F:DNA-binding transcription factor activity"/>
    <property type="evidence" value="ECO:0007669"/>
    <property type="project" value="InterPro"/>
</dbReference>
<dbReference type="SUPFAM" id="SSF46785">
    <property type="entry name" value="Winged helix' DNA-binding domain"/>
    <property type="match status" value="1"/>
</dbReference>
<proteinExistence type="predicted"/>
<dbReference type="InterPro" id="IPR036388">
    <property type="entry name" value="WH-like_DNA-bd_sf"/>
</dbReference>
<sequence>MTDEFQTEELLLLLKKISIDMETRLDRKLKKQDISGTQVYFLAYILRHHPDGTYITQLCREIGVSKATVSALVKKLREKGYLYFLEDPKDIRKKMVFPTEQLKDKREELLAQVQQMENEICRVLNLKEKKQLRELEQKMLLGLKKDEEVTP</sequence>
<evidence type="ECO:0000256" key="2">
    <source>
        <dbReference type="ARBA" id="ARBA00023125"/>
    </source>
</evidence>
<dbReference type="AlphaFoldDB" id="A0A9D2DTS4"/>
<dbReference type="GO" id="GO:0003677">
    <property type="term" value="F:DNA binding"/>
    <property type="evidence" value="ECO:0007669"/>
    <property type="project" value="UniProtKB-KW"/>
</dbReference>
<protein>
    <submittedName>
        <fullName evidence="5">MarR family transcriptional regulator</fullName>
    </submittedName>
</protein>
<organism evidence="5 6">
    <name type="scientific">Candidatus Blautia faecigallinarum</name>
    <dbReference type="NCBI Taxonomy" id="2838488"/>
    <lineage>
        <taxon>Bacteria</taxon>
        <taxon>Bacillati</taxon>
        <taxon>Bacillota</taxon>
        <taxon>Clostridia</taxon>
        <taxon>Lachnospirales</taxon>
        <taxon>Lachnospiraceae</taxon>
        <taxon>Blautia</taxon>
    </lineage>
</organism>
<gene>
    <name evidence="5" type="ORF">IAA21_10515</name>
</gene>
<reference evidence="5" key="2">
    <citation type="submission" date="2021-04" db="EMBL/GenBank/DDBJ databases">
        <authorList>
            <person name="Gilroy R."/>
        </authorList>
    </citation>
    <scope>NUCLEOTIDE SEQUENCE</scope>
    <source>
        <strain evidence="5">14324</strain>
    </source>
</reference>
<dbReference type="EMBL" id="DXBU01000142">
    <property type="protein sequence ID" value="HIZ23211.1"/>
    <property type="molecule type" value="Genomic_DNA"/>
</dbReference>
<dbReference type="PANTHER" id="PTHR42756:SF1">
    <property type="entry name" value="TRANSCRIPTIONAL REPRESSOR OF EMRAB OPERON"/>
    <property type="match status" value="1"/>
</dbReference>
<reference evidence="5" key="1">
    <citation type="journal article" date="2021" name="PeerJ">
        <title>Extensive microbial diversity within the chicken gut microbiome revealed by metagenomics and culture.</title>
        <authorList>
            <person name="Gilroy R."/>
            <person name="Ravi A."/>
            <person name="Getino M."/>
            <person name="Pursley I."/>
            <person name="Horton D.L."/>
            <person name="Alikhan N.F."/>
            <person name="Baker D."/>
            <person name="Gharbi K."/>
            <person name="Hall N."/>
            <person name="Watson M."/>
            <person name="Adriaenssens E.M."/>
            <person name="Foster-Nyarko E."/>
            <person name="Jarju S."/>
            <person name="Secka A."/>
            <person name="Antonio M."/>
            <person name="Oren A."/>
            <person name="Chaudhuri R.R."/>
            <person name="La Ragione R."/>
            <person name="Hildebrand F."/>
            <person name="Pallen M.J."/>
        </authorList>
    </citation>
    <scope>NUCLEOTIDE SEQUENCE</scope>
    <source>
        <strain evidence="5">14324</strain>
    </source>
</reference>
<evidence type="ECO:0000259" key="4">
    <source>
        <dbReference type="PROSITE" id="PS50995"/>
    </source>
</evidence>
<evidence type="ECO:0000313" key="6">
    <source>
        <dbReference type="Proteomes" id="UP000824041"/>
    </source>
</evidence>
<dbReference type="SMART" id="SM00347">
    <property type="entry name" value="HTH_MARR"/>
    <property type="match status" value="1"/>
</dbReference>
<evidence type="ECO:0000313" key="5">
    <source>
        <dbReference type="EMBL" id="HIZ23211.1"/>
    </source>
</evidence>
<dbReference type="Gene3D" id="1.10.10.10">
    <property type="entry name" value="Winged helix-like DNA-binding domain superfamily/Winged helix DNA-binding domain"/>
    <property type="match status" value="1"/>
</dbReference>
<dbReference type="Proteomes" id="UP000824041">
    <property type="component" value="Unassembled WGS sequence"/>
</dbReference>
<name>A0A9D2DTS4_9FIRM</name>
<comment type="caution">
    <text evidence="5">The sequence shown here is derived from an EMBL/GenBank/DDBJ whole genome shotgun (WGS) entry which is preliminary data.</text>
</comment>
<feature type="domain" description="HTH marR-type" evidence="4">
    <location>
        <begin position="7"/>
        <end position="141"/>
    </location>
</feature>
<keyword evidence="3" id="KW-0804">Transcription</keyword>
<evidence type="ECO:0000256" key="1">
    <source>
        <dbReference type="ARBA" id="ARBA00023015"/>
    </source>
</evidence>
<dbReference type="Pfam" id="PF12802">
    <property type="entry name" value="MarR_2"/>
    <property type="match status" value="1"/>
</dbReference>
<dbReference type="InterPro" id="IPR036390">
    <property type="entry name" value="WH_DNA-bd_sf"/>
</dbReference>
<dbReference type="InterPro" id="IPR000835">
    <property type="entry name" value="HTH_MarR-typ"/>
</dbReference>
<dbReference type="PROSITE" id="PS50995">
    <property type="entry name" value="HTH_MARR_2"/>
    <property type="match status" value="1"/>
</dbReference>
<evidence type="ECO:0000256" key="3">
    <source>
        <dbReference type="ARBA" id="ARBA00023163"/>
    </source>
</evidence>